<reference evidence="6" key="1">
    <citation type="submission" date="2022-11" db="EMBL/GenBank/DDBJ databases">
        <authorList>
            <person name="Petersen C."/>
        </authorList>
    </citation>
    <scope>NUCLEOTIDE SEQUENCE</scope>
    <source>
        <strain evidence="6">IBT 29864</strain>
    </source>
</reference>
<organism evidence="6 7">
    <name type="scientific">Penicillium cataractarum</name>
    <dbReference type="NCBI Taxonomy" id="2100454"/>
    <lineage>
        <taxon>Eukaryota</taxon>
        <taxon>Fungi</taxon>
        <taxon>Dikarya</taxon>
        <taxon>Ascomycota</taxon>
        <taxon>Pezizomycotina</taxon>
        <taxon>Eurotiomycetes</taxon>
        <taxon>Eurotiomycetidae</taxon>
        <taxon>Eurotiales</taxon>
        <taxon>Aspergillaceae</taxon>
        <taxon>Penicillium</taxon>
    </lineage>
</organism>
<dbReference type="Gene3D" id="3.50.50.60">
    <property type="entry name" value="FAD/NAD(P)-binding domain"/>
    <property type="match status" value="2"/>
</dbReference>
<evidence type="ECO:0000256" key="3">
    <source>
        <dbReference type="ARBA" id="ARBA00022827"/>
    </source>
</evidence>
<gene>
    <name evidence="6" type="ORF">N7496_007427</name>
</gene>
<dbReference type="PANTHER" id="PTHR43872">
    <property type="entry name" value="MONOOXYGENASE, PUTATIVE (AFU_ORTHOLOGUE AFUA_8G02570)-RELATED"/>
    <property type="match status" value="1"/>
</dbReference>
<dbReference type="GO" id="GO:0004499">
    <property type="term" value="F:N,N-dimethylaniline monooxygenase activity"/>
    <property type="evidence" value="ECO:0007669"/>
    <property type="project" value="InterPro"/>
</dbReference>
<keyword evidence="2" id="KW-0285">Flavoprotein</keyword>
<dbReference type="EMBL" id="JAPZBS010000005">
    <property type="protein sequence ID" value="KAJ5371335.1"/>
    <property type="molecule type" value="Genomic_DNA"/>
</dbReference>
<name>A0A9W9V9H1_9EURO</name>
<evidence type="ECO:0000313" key="6">
    <source>
        <dbReference type="EMBL" id="KAJ5371335.1"/>
    </source>
</evidence>
<dbReference type="InterPro" id="IPR051820">
    <property type="entry name" value="FAD-binding_MO"/>
</dbReference>
<proteinExistence type="predicted"/>
<evidence type="ECO:0000256" key="4">
    <source>
        <dbReference type="ARBA" id="ARBA00023002"/>
    </source>
</evidence>
<sequence>MDSAAQQTKSGESPCEKVYDVIVIGAGISGIHAAYQIQRGFPTWDYTVLEGRKCLGGTWDLFRYPGIRSDSDLYTFGFPWFPWSEKKAFAQGDAIKEYITKAAASFGIDEHIQFETKVHKVVWSSDQHRWRVDTISTDGQSIKSKAVFARFLIFGTGYYNYDQPLHATIPGIEQFQGQLIHPQFWPEDVDYCDKRIAVIGSGATAVTLVPELAKKARLVTMVQRSPGYIIPRRTIDALESVIQFVFIWKLAQSLLRWKNIFVQLLFYQFCVTFPNAARAWLARETAKNLPPQTRLTPHFKPKYNPWEQRLCVCPDGDFFAVFREGKADIQTGNITSMSGKTIRLDSGQEISADIIVTATGLKVQFAGGIKIYLDDTLISPHEKFTWNGIMVEDLPNCWFLIGSTNLSWTLGIDNSMKLASRVLGRVVAGNFTVVVPKISQNEIVKQNPLITLKSTYLKVAKNELPKAGDRGPWAPRSSYYKDFVNCCIGDFEASLEFS</sequence>
<keyword evidence="5" id="KW-0503">Monooxygenase</keyword>
<dbReference type="PANTHER" id="PTHR43872:SF1">
    <property type="entry name" value="MONOOXYGENASE, PUTATIVE (AFU_ORTHOLOGUE AFUA_8G02570)-RELATED"/>
    <property type="match status" value="1"/>
</dbReference>
<dbReference type="AlphaFoldDB" id="A0A9W9V9H1"/>
<comment type="caution">
    <text evidence="6">The sequence shown here is derived from an EMBL/GenBank/DDBJ whole genome shotgun (WGS) entry which is preliminary data.</text>
</comment>
<evidence type="ECO:0000256" key="5">
    <source>
        <dbReference type="ARBA" id="ARBA00023033"/>
    </source>
</evidence>
<evidence type="ECO:0008006" key="8">
    <source>
        <dbReference type="Google" id="ProtNLM"/>
    </source>
</evidence>
<dbReference type="GO" id="GO:0050661">
    <property type="term" value="F:NADP binding"/>
    <property type="evidence" value="ECO:0007669"/>
    <property type="project" value="InterPro"/>
</dbReference>
<evidence type="ECO:0000256" key="2">
    <source>
        <dbReference type="ARBA" id="ARBA00022630"/>
    </source>
</evidence>
<keyword evidence="7" id="KW-1185">Reference proteome</keyword>
<dbReference type="Pfam" id="PF13450">
    <property type="entry name" value="NAD_binding_8"/>
    <property type="match status" value="1"/>
</dbReference>
<accession>A0A9W9V9H1</accession>
<dbReference type="RefSeq" id="XP_056555769.1">
    <property type="nucleotide sequence ID" value="XM_056700356.1"/>
</dbReference>
<dbReference type="InterPro" id="IPR036188">
    <property type="entry name" value="FAD/NAD-bd_sf"/>
</dbReference>
<evidence type="ECO:0000256" key="1">
    <source>
        <dbReference type="ARBA" id="ARBA00001974"/>
    </source>
</evidence>
<evidence type="ECO:0000313" key="7">
    <source>
        <dbReference type="Proteomes" id="UP001147782"/>
    </source>
</evidence>
<dbReference type="SUPFAM" id="SSF51905">
    <property type="entry name" value="FAD/NAD(P)-binding domain"/>
    <property type="match status" value="2"/>
</dbReference>
<reference evidence="6" key="2">
    <citation type="journal article" date="2023" name="IMA Fungus">
        <title>Comparative genomic study of the Penicillium genus elucidates a diverse pangenome and 15 lateral gene transfer events.</title>
        <authorList>
            <person name="Petersen C."/>
            <person name="Sorensen T."/>
            <person name="Nielsen M.R."/>
            <person name="Sondergaard T.E."/>
            <person name="Sorensen J.L."/>
            <person name="Fitzpatrick D.A."/>
            <person name="Frisvad J.C."/>
            <person name="Nielsen K.L."/>
        </authorList>
    </citation>
    <scope>NUCLEOTIDE SEQUENCE</scope>
    <source>
        <strain evidence="6">IBT 29864</strain>
    </source>
</reference>
<dbReference type="GO" id="GO:0050660">
    <property type="term" value="F:flavin adenine dinucleotide binding"/>
    <property type="evidence" value="ECO:0007669"/>
    <property type="project" value="InterPro"/>
</dbReference>
<comment type="cofactor">
    <cofactor evidence="1">
        <name>FAD</name>
        <dbReference type="ChEBI" id="CHEBI:57692"/>
    </cofactor>
</comment>
<dbReference type="GeneID" id="81439535"/>
<dbReference type="OrthoDB" id="66881at2759"/>
<dbReference type="Pfam" id="PF00743">
    <property type="entry name" value="FMO-like"/>
    <property type="match status" value="1"/>
</dbReference>
<dbReference type="InterPro" id="IPR020946">
    <property type="entry name" value="Flavin_mOase-like"/>
</dbReference>
<keyword evidence="4" id="KW-0560">Oxidoreductase</keyword>
<keyword evidence="3" id="KW-0274">FAD</keyword>
<protein>
    <recommendedName>
        <fullName evidence="8">FAD/NAD(P)-binding domain-containing protein</fullName>
    </recommendedName>
</protein>
<dbReference type="Proteomes" id="UP001147782">
    <property type="component" value="Unassembled WGS sequence"/>
</dbReference>